<reference evidence="1" key="1">
    <citation type="journal article" date="2021" name="Proc. Natl. Acad. Sci. U.S.A.">
        <title>A Catalog of Tens of Thousands of Viruses from Human Metagenomes Reveals Hidden Associations with Chronic Diseases.</title>
        <authorList>
            <person name="Tisza M.J."/>
            <person name="Buck C.B."/>
        </authorList>
    </citation>
    <scope>NUCLEOTIDE SEQUENCE</scope>
    <source>
        <strain evidence="1">Ct0dB2</strain>
    </source>
</reference>
<dbReference type="EMBL" id="BK015095">
    <property type="protein sequence ID" value="DAD90845.1"/>
    <property type="molecule type" value="Genomic_DNA"/>
</dbReference>
<proteinExistence type="predicted"/>
<evidence type="ECO:0000313" key="1">
    <source>
        <dbReference type="EMBL" id="DAD90845.1"/>
    </source>
</evidence>
<protein>
    <submittedName>
        <fullName evidence="1">Uncharacterized protein</fullName>
    </submittedName>
</protein>
<organism evidence="1">
    <name type="scientific">Podoviridae sp. ct0dB2</name>
    <dbReference type="NCBI Taxonomy" id="2826535"/>
    <lineage>
        <taxon>Viruses</taxon>
        <taxon>Duplodnaviria</taxon>
        <taxon>Heunggongvirae</taxon>
        <taxon>Uroviricota</taxon>
        <taxon>Caudoviricetes</taxon>
    </lineage>
</organism>
<sequence length="101" mass="12171">MIDFELLSSALTIVHGNDIYKPVIKNRVDGIFVEYCIGDVKTEMMLSMFDLRYGRMSLEEYTRMVRREALFKYMNFIENERKEEWNNALKRWKDEQGDNKC</sequence>
<accession>A0A8S5N7U3</accession>
<name>A0A8S5N7U3_9CAUD</name>